<dbReference type="PANTHER" id="PTHR32166:SF122">
    <property type="entry name" value="OS09G0499600 PROTEIN"/>
    <property type="match status" value="1"/>
</dbReference>
<sequence length="238" mass="27606">MKPISSRGARGPMDYYMVDTSEDRLPAEQKMAPENAREARRRVCKDIDRFFYENAIQFNFATSHAYYNMIRSVRAFGRGFKPPTMYDLITWILKELESTNRSIEKIKKTWAQTEATIMSDVWSDIKHRSLINILINNTYGTVFLMSIEASDQVKDVEFTFGLLYSIVDEVGEYLAVQLVIDNASSYKAVGKKFMEKRKHLYWTPCAAHCIDLILEKLGELPQHKNALTKAKKNNYVYL</sequence>
<comment type="caution">
    <text evidence="2">The sequence shown here is derived from an EMBL/GenBank/DDBJ whole genome shotgun (WGS) entry which is preliminary data.</text>
</comment>
<accession>A0A8T3AHX0</accession>
<evidence type="ECO:0000259" key="1">
    <source>
        <dbReference type="Pfam" id="PF04937"/>
    </source>
</evidence>
<dbReference type="SUPFAM" id="SSF53098">
    <property type="entry name" value="Ribonuclease H-like"/>
    <property type="match status" value="1"/>
</dbReference>
<feature type="domain" description="DUF659" evidence="1">
    <location>
        <begin position="83"/>
        <end position="232"/>
    </location>
</feature>
<name>A0A8T3AHX0_DENNO</name>
<dbReference type="SMR" id="A0A8T3AHX0"/>
<gene>
    <name evidence="2" type="ORF">KFK09_022453</name>
</gene>
<evidence type="ECO:0000313" key="3">
    <source>
        <dbReference type="Proteomes" id="UP000829196"/>
    </source>
</evidence>
<dbReference type="PANTHER" id="PTHR32166">
    <property type="entry name" value="OSJNBA0013A04.12 PROTEIN"/>
    <property type="match status" value="1"/>
</dbReference>
<evidence type="ECO:0000313" key="2">
    <source>
        <dbReference type="EMBL" id="KAI0496146.1"/>
    </source>
</evidence>
<dbReference type="AlphaFoldDB" id="A0A8T3AHX0"/>
<dbReference type="Pfam" id="PF04937">
    <property type="entry name" value="DUF659"/>
    <property type="match status" value="1"/>
</dbReference>
<dbReference type="InterPro" id="IPR007021">
    <property type="entry name" value="DUF659"/>
</dbReference>
<proteinExistence type="predicted"/>
<dbReference type="EMBL" id="JAGYWB010000016">
    <property type="protein sequence ID" value="KAI0496146.1"/>
    <property type="molecule type" value="Genomic_DNA"/>
</dbReference>
<reference evidence="2" key="1">
    <citation type="journal article" date="2022" name="Front. Genet.">
        <title>Chromosome-Scale Assembly of the Dendrobium nobile Genome Provides Insights Into the Molecular Mechanism of the Biosynthesis of the Medicinal Active Ingredient of Dendrobium.</title>
        <authorList>
            <person name="Xu Q."/>
            <person name="Niu S.-C."/>
            <person name="Li K.-L."/>
            <person name="Zheng P.-J."/>
            <person name="Zhang X.-J."/>
            <person name="Jia Y."/>
            <person name="Liu Y."/>
            <person name="Niu Y.-X."/>
            <person name="Yu L.-H."/>
            <person name="Chen D.-F."/>
            <person name="Zhang G.-Q."/>
        </authorList>
    </citation>
    <scope>NUCLEOTIDE SEQUENCE</scope>
    <source>
        <tissue evidence="2">Leaf</tissue>
    </source>
</reference>
<dbReference type="Proteomes" id="UP000829196">
    <property type="component" value="Unassembled WGS sequence"/>
</dbReference>
<dbReference type="InterPro" id="IPR012337">
    <property type="entry name" value="RNaseH-like_sf"/>
</dbReference>
<organism evidence="2 3">
    <name type="scientific">Dendrobium nobile</name>
    <name type="common">Orchid</name>
    <dbReference type="NCBI Taxonomy" id="94219"/>
    <lineage>
        <taxon>Eukaryota</taxon>
        <taxon>Viridiplantae</taxon>
        <taxon>Streptophyta</taxon>
        <taxon>Embryophyta</taxon>
        <taxon>Tracheophyta</taxon>
        <taxon>Spermatophyta</taxon>
        <taxon>Magnoliopsida</taxon>
        <taxon>Liliopsida</taxon>
        <taxon>Asparagales</taxon>
        <taxon>Orchidaceae</taxon>
        <taxon>Epidendroideae</taxon>
        <taxon>Malaxideae</taxon>
        <taxon>Dendrobiinae</taxon>
        <taxon>Dendrobium</taxon>
    </lineage>
</organism>
<dbReference type="OrthoDB" id="783478at2759"/>
<keyword evidence="3" id="KW-1185">Reference proteome</keyword>
<protein>
    <recommendedName>
        <fullName evidence="1">DUF659 domain-containing protein</fullName>
    </recommendedName>
</protein>